<evidence type="ECO:0000313" key="2">
    <source>
        <dbReference type="EMBL" id="GFO86205.1"/>
    </source>
</evidence>
<dbReference type="CDD" id="cd00761">
    <property type="entry name" value="Glyco_tranf_GTA_type"/>
    <property type="match status" value="1"/>
</dbReference>
<dbReference type="PANTHER" id="PTHR43685:SF2">
    <property type="entry name" value="GLYCOSYLTRANSFERASE 2-LIKE DOMAIN-CONTAINING PROTEIN"/>
    <property type="match status" value="1"/>
</dbReference>
<keyword evidence="3" id="KW-1185">Reference proteome</keyword>
<reference evidence="2" key="1">
    <citation type="submission" date="2020-06" db="EMBL/GenBank/DDBJ databases">
        <title>Characterization of fructooligosaccharide metabolism and fructooligosaccharide-degrading enzymes in human commensal butyrate producers.</title>
        <authorList>
            <person name="Tanno H."/>
            <person name="Fujii T."/>
            <person name="Hirano K."/>
            <person name="Maeno S."/>
            <person name="Tonozuka T."/>
            <person name="Sakamoto M."/>
            <person name="Ohkuma M."/>
            <person name="Tochio T."/>
            <person name="Endo A."/>
        </authorList>
    </citation>
    <scope>NUCLEOTIDE SEQUENCE</scope>
    <source>
        <strain evidence="2">JCM 17466</strain>
    </source>
</reference>
<dbReference type="RefSeq" id="WP_201311872.1">
    <property type="nucleotide sequence ID" value="NZ_BLYI01000062.1"/>
</dbReference>
<dbReference type="AlphaFoldDB" id="A0A916QB31"/>
<dbReference type="Proteomes" id="UP000613208">
    <property type="component" value="Unassembled WGS sequence"/>
</dbReference>
<evidence type="ECO:0000313" key="3">
    <source>
        <dbReference type="Proteomes" id="UP000613208"/>
    </source>
</evidence>
<dbReference type="PANTHER" id="PTHR43685">
    <property type="entry name" value="GLYCOSYLTRANSFERASE"/>
    <property type="match status" value="1"/>
</dbReference>
<dbReference type="InterPro" id="IPR001173">
    <property type="entry name" value="Glyco_trans_2-like"/>
</dbReference>
<name>A0A916QB31_9FIRM</name>
<proteinExistence type="predicted"/>
<dbReference type="SUPFAM" id="SSF53448">
    <property type="entry name" value="Nucleotide-diphospho-sugar transferases"/>
    <property type="match status" value="1"/>
</dbReference>
<sequence>MKNKTKTIDIVIPAYNAEKTISRTLDSLCKQSYTAFKVIVINDASIDDTVQIVKSYFGKLDICLIDLKQNRGVSNARNVGIENSNGDFILFIDSDDSVDEKYIEYFMEIDSKKDFVIIQHRRNDEIKDSKGKVGETTVAEFKEKCWDYWSRYRITNVWGVRYSRRIIESKTIRFDTNLKWGEDTKFNIQYLEECNTMVTLPYAEYIYFDTANSVSHKYEKSRYENALNVAKTFAQFAPDSEQLWMIKYIYWDMSVRHCINHLEDNPRRQWKKEVMEDMKRAIREPFFRECIADVLKKGALDMKIYAFFLKIKWIRPYIYIAKKMHW</sequence>
<gene>
    <name evidence="2" type="ORF">ANBU17_25520</name>
</gene>
<organism evidence="2 3">
    <name type="scientific">Anaerostipes butyraticus</name>
    <dbReference type="NCBI Taxonomy" id="645466"/>
    <lineage>
        <taxon>Bacteria</taxon>
        <taxon>Bacillati</taxon>
        <taxon>Bacillota</taxon>
        <taxon>Clostridia</taxon>
        <taxon>Lachnospirales</taxon>
        <taxon>Lachnospiraceae</taxon>
        <taxon>Anaerostipes</taxon>
    </lineage>
</organism>
<protein>
    <recommendedName>
        <fullName evidence="1">Glycosyltransferase 2-like domain-containing protein</fullName>
    </recommendedName>
</protein>
<dbReference type="Pfam" id="PF00535">
    <property type="entry name" value="Glycos_transf_2"/>
    <property type="match status" value="1"/>
</dbReference>
<dbReference type="InterPro" id="IPR050834">
    <property type="entry name" value="Glycosyltransf_2"/>
</dbReference>
<dbReference type="InterPro" id="IPR029044">
    <property type="entry name" value="Nucleotide-diphossugar_trans"/>
</dbReference>
<feature type="domain" description="Glycosyltransferase 2-like" evidence="1">
    <location>
        <begin position="10"/>
        <end position="133"/>
    </location>
</feature>
<comment type="caution">
    <text evidence="2">The sequence shown here is derived from an EMBL/GenBank/DDBJ whole genome shotgun (WGS) entry which is preliminary data.</text>
</comment>
<dbReference type="EMBL" id="BLYI01000062">
    <property type="protein sequence ID" value="GFO86205.1"/>
    <property type="molecule type" value="Genomic_DNA"/>
</dbReference>
<accession>A0A916QB31</accession>
<dbReference type="Gene3D" id="3.90.550.10">
    <property type="entry name" value="Spore Coat Polysaccharide Biosynthesis Protein SpsA, Chain A"/>
    <property type="match status" value="1"/>
</dbReference>
<evidence type="ECO:0000259" key="1">
    <source>
        <dbReference type="Pfam" id="PF00535"/>
    </source>
</evidence>